<feature type="transmembrane region" description="Helical" evidence="2">
    <location>
        <begin position="313"/>
        <end position="333"/>
    </location>
</feature>
<dbReference type="AlphaFoldDB" id="A0A4W3I5X2"/>
<dbReference type="Proteomes" id="UP000314986">
    <property type="component" value="Unassembled WGS sequence"/>
</dbReference>
<reference evidence="3" key="4">
    <citation type="submission" date="2025-08" db="UniProtKB">
        <authorList>
            <consortium name="Ensembl"/>
        </authorList>
    </citation>
    <scope>IDENTIFICATION</scope>
</reference>
<evidence type="ECO:0000256" key="1">
    <source>
        <dbReference type="SAM" id="MobiDB-lite"/>
    </source>
</evidence>
<dbReference type="Ensembl" id="ENSCMIT00000025805.1">
    <property type="protein sequence ID" value="ENSCMIP00000025389.1"/>
    <property type="gene ID" value="ENSCMIG00000011169.1"/>
</dbReference>
<reference evidence="4" key="2">
    <citation type="journal article" date="2007" name="PLoS Biol.">
        <title>Survey sequencing and comparative analysis of the elephant shark (Callorhinchus milii) genome.</title>
        <authorList>
            <person name="Venkatesh B."/>
            <person name="Kirkness E.F."/>
            <person name="Loh Y.H."/>
            <person name="Halpern A.L."/>
            <person name="Lee A.P."/>
            <person name="Johnson J."/>
            <person name="Dandona N."/>
            <person name="Viswanathan L.D."/>
            <person name="Tay A."/>
            <person name="Venter J.C."/>
            <person name="Strausberg R.L."/>
            <person name="Brenner S."/>
        </authorList>
    </citation>
    <scope>NUCLEOTIDE SEQUENCE [LARGE SCALE GENOMIC DNA]</scope>
</reference>
<evidence type="ECO:0000313" key="4">
    <source>
        <dbReference type="Proteomes" id="UP000314986"/>
    </source>
</evidence>
<protein>
    <submittedName>
        <fullName evidence="3">Uncharacterized protein</fullName>
    </submittedName>
</protein>
<dbReference type="InParanoid" id="A0A4W3I5X2"/>
<reference evidence="3" key="5">
    <citation type="submission" date="2025-09" db="UniProtKB">
        <authorList>
            <consortium name="Ensembl"/>
        </authorList>
    </citation>
    <scope>IDENTIFICATION</scope>
</reference>
<keyword evidence="2" id="KW-0472">Membrane</keyword>
<feature type="region of interest" description="Disordered" evidence="1">
    <location>
        <begin position="244"/>
        <end position="267"/>
    </location>
</feature>
<evidence type="ECO:0000313" key="3">
    <source>
        <dbReference type="Ensembl" id="ENSCMIP00000025389.1"/>
    </source>
</evidence>
<reference evidence="4" key="1">
    <citation type="journal article" date="2006" name="Science">
        <title>Ancient noncoding elements conserved in the human genome.</title>
        <authorList>
            <person name="Venkatesh B."/>
            <person name="Kirkness E.F."/>
            <person name="Loh Y.H."/>
            <person name="Halpern A.L."/>
            <person name="Lee A.P."/>
            <person name="Johnson J."/>
            <person name="Dandona N."/>
            <person name="Viswanathan L.D."/>
            <person name="Tay A."/>
            <person name="Venter J.C."/>
            <person name="Strausberg R.L."/>
            <person name="Brenner S."/>
        </authorList>
    </citation>
    <scope>NUCLEOTIDE SEQUENCE [LARGE SCALE GENOMIC DNA]</scope>
</reference>
<dbReference type="GeneTree" id="ENSGT01030000234945"/>
<name>A0A4W3I5X2_CALMI</name>
<feature type="transmembrane region" description="Helical" evidence="2">
    <location>
        <begin position="283"/>
        <end position="301"/>
    </location>
</feature>
<keyword evidence="4" id="KW-1185">Reference proteome</keyword>
<evidence type="ECO:0000256" key="2">
    <source>
        <dbReference type="SAM" id="Phobius"/>
    </source>
</evidence>
<accession>A0A4W3I5X2</accession>
<organism evidence="3 4">
    <name type="scientific">Callorhinchus milii</name>
    <name type="common">Ghost shark</name>
    <dbReference type="NCBI Taxonomy" id="7868"/>
    <lineage>
        <taxon>Eukaryota</taxon>
        <taxon>Metazoa</taxon>
        <taxon>Chordata</taxon>
        <taxon>Craniata</taxon>
        <taxon>Vertebrata</taxon>
        <taxon>Chondrichthyes</taxon>
        <taxon>Holocephali</taxon>
        <taxon>Chimaeriformes</taxon>
        <taxon>Callorhinchidae</taxon>
        <taxon>Callorhinchus</taxon>
    </lineage>
</organism>
<sequence length="353" mass="38162">LDDQLRLLVAVRGVGHLQLEHAAPARHRHRHRLPSTTASIAANTAATAATAAAATGLKPPPAAPLTRLCPARPPPAAPRPPAAQLALLHQLVALDAVPAEVPVGGGGQQVQGPHRPVLLHRQGQHGRGEAGRVVVDVLHDHFAVVQLHPTLRGTDHRHLEVHEAVVLVEDHLTLRQLLAVDAPTGGPQLSGHVVDLEVVGARLQAERHLARPRARRDHQIGGHIPDPDVGRTLLGHPVTEGLFAGDHPHRRDPQPKHQREAAETHRSRMPLSFRTLPSSPPSLSLSLFLSLAFLLCFLSFFPSLPWASPSLSLSLSLCVCVCVSLSLSLSQWYRDLSRFPRPPPLCIQQHSIK</sequence>
<keyword evidence="2" id="KW-0812">Transmembrane</keyword>
<reference evidence="4" key="3">
    <citation type="journal article" date="2014" name="Nature">
        <title>Elephant shark genome provides unique insights into gnathostome evolution.</title>
        <authorList>
            <consortium name="International Elephant Shark Genome Sequencing Consortium"/>
            <person name="Venkatesh B."/>
            <person name="Lee A.P."/>
            <person name="Ravi V."/>
            <person name="Maurya A.K."/>
            <person name="Lian M.M."/>
            <person name="Swann J.B."/>
            <person name="Ohta Y."/>
            <person name="Flajnik M.F."/>
            <person name="Sutoh Y."/>
            <person name="Kasahara M."/>
            <person name="Hoon S."/>
            <person name="Gangu V."/>
            <person name="Roy S.W."/>
            <person name="Irimia M."/>
            <person name="Korzh V."/>
            <person name="Kondrychyn I."/>
            <person name="Lim Z.W."/>
            <person name="Tay B.H."/>
            <person name="Tohari S."/>
            <person name="Kong K.W."/>
            <person name="Ho S."/>
            <person name="Lorente-Galdos B."/>
            <person name="Quilez J."/>
            <person name="Marques-Bonet T."/>
            <person name="Raney B.J."/>
            <person name="Ingham P.W."/>
            <person name="Tay A."/>
            <person name="Hillier L.W."/>
            <person name="Minx P."/>
            <person name="Boehm T."/>
            <person name="Wilson R.K."/>
            <person name="Brenner S."/>
            <person name="Warren W.C."/>
        </authorList>
    </citation>
    <scope>NUCLEOTIDE SEQUENCE [LARGE SCALE GENOMIC DNA]</scope>
</reference>
<feature type="compositionally biased region" description="Basic and acidic residues" evidence="1">
    <location>
        <begin position="246"/>
        <end position="266"/>
    </location>
</feature>
<proteinExistence type="predicted"/>
<keyword evidence="2" id="KW-1133">Transmembrane helix</keyword>